<keyword evidence="6" id="KW-0256">Endoplasmic reticulum</keyword>
<evidence type="ECO:0000256" key="9">
    <source>
        <dbReference type="ARBA" id="ARBA00023136"/>
    </source>
</evidence>
<dbReference type="GO" id="GO:0005525">
    <property type="term" value="F:GTP binding"/>
    <property type="evidence" value="ECO:0007669"/>
    <property type="project" value="UniProtKB-KW"/>
</dbReference>
<evidence type="ECO:0000256" key="4">
    <source>
        <dbReference type="ARBA" id="ARBA00022692"/>
    </source>
</evidence>
<evidence type="ECO:0000256" key="7">
    <source>
        <dbReference type="ARBA" id="ARBA00022989"/>
    </source>
</evidence>
<comment type="subcellular location">
    <subcellularLocation>
        <location evidence="1">Endoplasmic reticulum membrane</location>
        <topology evidence="1">Single-pass membrane protein</topology>
    </subcellularLocation>
</comment>
<evidence type="ECO:0000256" key="10">
    <source>
        <dbReference type="ARBA" id="ARBA00023170"/>
    </source>
</evidence>
<evidence type="ECO:0000313" key="12">
    <source>
        <dbReference type="EMBL" id="CAE0675122.1"/>
    </source>
</evidence>
<dbReference type="InterPro" id="IPR027417">
    <property type="entry name" value="P-loop_NTPase"/>
</dbReference>
<proteinExistence type="inferred from homology"/>
<dbReference type="SUPFAM" id="SSF52540">
    <property type="entry name" value="P-loop containing nucleoside triphosphate hydrolases"/>
    <property type="match status" value="1"/>
</dbReference>
<keyword evidence="7 11" id="KW-1133">Transmembrane helix</keyword>
<dbReference type="GO" id="GO:0005789">
    <property type="term" value="C:endoplasmic reticulum membrane"/>
    <property type="evidence" value="ECO:0007669"/>
    <property type="project" value="UniProtKB-SubCell"/>
</dbReference>
<protein>
    <recommendedName>
        <fullName evidence="3">Signal recognition particle receptor subunit beta</fullName>
    </recommendedName>
</protein>
<comment type="similarity">
    <text evidence="2">Belongs to the SRP receptor beta subunit family.</text>
</comment>
<evidence type="ECO:0000256" key="8">
    <source>
        <dbReference type="ARBA" id="ARBA00023134"/>
    </source>
</evidence>
<evidence type="ECO:0000256" key="3">
    <source>
        <dbReference type="ARBA" id="ARBA00020256"/>
    </source>
</evidence>
<evidence type="ECO:0000256" key="1">
    <source>
        <dbReference type="ARBA" id="ARBA00004389"/>
    </source>
</evidence>
<evidence type="ECO:0000256" key="5">
    <source>
        <dbReference type="ARBA" id="ARBA00022741"/>
    </source>
</evidence>
<organism evidence="12">
    <name type="scientific">Lotharella globosa</name>
    <dbReference type="NCBI Taxonomy" id="91324"/>
    <lineage>
        <taxon>Eukaryota</taxon>
        <taxon>Sar</taxon>
        <taxon>Rhizaria</taxon>
        <taxon>Cercozoa</taxon>
        <taxon>Chlorarachniophyceae</taxon>
        <taxon>Lotharella</taxon>
    </lineage>
</organism>
<evidence type="ECO:0000256" key="2">
    <source>
        <dbReference type="ARBA" id="ARBA00005619"/>
    </source>
</evidence>
<dbReference type="InterPro" id="IPR019009">
    <property type="entry name" value="SRP_receptor_beta_su"/>
</dbReference>
<keyword evidence="5" id="KW-0547">Nucleotide-binding</keyword>
<reference evidence="12" key="1">
    <citation type="submission" date="2021-01" db="EMBL/GenBank/DDBJ databases">
        <authorList>
            <person name="Corre E."/>
            <person name="Pelletier E."/>
            <person name="Niang G."/>
            <person name="Scheremetjew M."/>
            <person name="Finn R."/>
            <person name="Kale V."/>
            <person name="Holt S."/>
            <person name="Cochrane G."/>
            <person name="Meng A."/>
            <person name="Brown T."/>
            <person name="Cohen L."/>
        </authorList>
    </citation>
    <scope>NUCLEOTIDE SEQUENCE</scope>
    <source>
        <strain evidence="12">CCCM811</strain>
    </source>
</reference>
<feature type="transmembrane region" description="Helical" evidence="11">
    <location>
        <begin position="15"/>
        <end position="34"/>
    </location>
</feature>
<evidence type="ECO:0000256" key="6">
    <source>
        <dbReference type="ARBA" id="ARBA00022824"/>
    </source>
</evidence>
<sequence length="249" mass="27065">MLVSIVQAIIPSLDYTSALAVVVLAIVLLAMVAFKALQQGGVVSPSSGNTVLIVGPMGSGKTALFYRLVLGEGSKLPKTVTSQAPNAEEFSPCEEKSSKKLQLVDLPGHDSQWPAAMERTSDAAGIIFLMDSSKPQTTVAGQKLFDLLCDPGLKKRKIPFLVACNKSEEEGAKSLDDIQDDLHADLQDRTEFKDTIEDTEGNTIVKKMTEDDESDFKFEELPCPIKFTTVSLKKGDIAPIEKFCQELLR</sequence>
<dbReference type="InterPro" id="IPR024156">
    <property type="entry name" value="Small_GTPase_ARF"/>
</dbReference>
<dbReference type="Gene3D" id="3.40.50.300">
    <property type="entry name" value="P-loop containing nucleotide triphosphate hydrolases"/>
    <property type="match status" value="1"/>
</dbReference>
<evidence type="ECO:0000256" key="11">
    <source>
        <dbReference type="SAM" id="Phobius"/>
    </source>
</evidence>
<keyword evidence="4 11" id="KW-0812">Transmembrane</keyword>
<keyword evidence="8" id="KW-0342">GTP-binding</keyword>
<name>A0A6V3REA5_9EUKA</name>
<keyword evidence="9 11" id="KW-0472">Membrane</keyword>
<dbReference type="EMBL" id="HBIV01037784">
    <property type="protein sequence ID" value="CAE0675122.1"/>
    <property type="molecule type" value="Transcribed_RNA"/>
</dbReference>
<dbReference type="PANTHER" id="PTHR11711">
    <property type="entry name" value="ADP RIBOSYLATION FACTOR-RELATED"/>
    <property type="match status" value="1"/>
</dbReference>
<dbReference type="Pfam" id="PF09439">
    <property type="entry name" value="SRPRB"/>
    <property type="match status" value="1"/>
</dbReference>
<dbReference type="AlphaFoldDB" id="A0A6V3REA5"/>
<gene>
    <name evidence="12" type="ORF">LGLO00237_LOCUS26898</name>
</gene>
<keyword evidence="10" id="KW-0675">Receptor</keyword>
<accession>A0A6V3REA5</accession>